<dbReference type="STRING" id="1146883.BLASA_4936"/>
<organism evidence="7 8">
    <name type="scientific">Blastococcus saxobsidens (strain DD2)</name>
    <dbReference type="NCBI Taxonomy" id="1146883"/>
    <lineage>
        <taxon>Bacteria</taxon>
        <taxon>Bacillati</taxon>
        <taxon>Actinomycetota</taxon>
        <taxon>Actinomycetes</taxon>
        <taxon>Geodermatophilales</taxon>
        <taxon>Geodermatophilaceae</taxon>
        <taxon>Blastococcus</taxon>
    </lineage>
</organism>
<dbReference type="InterPro" id="IPR024478">
    <property type="entry name" value="HlyB_4HB_MCP"/>
</dbReference>
<feature type="transmembrane region" description="Helical" evidence="5">
    <location>
        <begin position="30"/>
        <end position="52"/>
    </location>
</feature>
<dbReference type="GO" id="GO:0006935">
    <property type="term" value="P:chemotaxis"/>
    <property type="evidence" value="ECO:0007669"/>
    <property type="project" value="UniProtKB-KW"/>
</dbReference>
<keyword evidence="3 5" id="KW-1133">Transmembrane helix</keyword>
<evidence type="ECO:0000256" key="1">
    <source>
        <dbReference type="ARBA" id="ARBA00022500"/>
    </source>
</evidence>
<feature type="transmembrane region" description="Helical" evidence="5">
    <location>
        <begin position="212"/>
        <end position="234"/>
    </location>
</feature>
<evidence type="ECO:0000313" key="8">
    <source>
        <dbReference type="Proteomes" id="UP000007517"/>
    </source>
</evidence>
<dbReference type="Pfam" id="PF00672">
    <property type="entry name" value="HAMP"/>
    <property type="match status" value="1"/>
</dbReference>
<dbReference type="CDD" id="cd06225">
    <property type="entry name" value="HAMP"/>
    <property type="match status" value="1"/>
</dbReference>
<dbReference type="Pfam" id="PF12729">
    <property type="entry name" value="4HB_MCP_1"/>
    <property type="match status" value="1"/>
</dbReference>
<dbReference type="GO" id="GO:0005886">
    <property type="term" value="C:plasma membrane"/>
    <property type="evidence" value="ECO:0007669"/>
    <property type="project" value="TreeGrafter"/>
</dbReference>
<dbReference type="PANTHER" id="PTHR43531:SF11">
    <property type="entry name" value="METHYL-ACCEPTING CHEMOTAXIS PROTEIN 3"/>
    <property type="match status" value="1"/>
</dbReference>
<reference evidence="7 8" key="1">
    <citation type="journal article" date="2012" name="J. Bacteriol.">
        <title>Genome Sequence of Blastococcus saxobsidens DD2, a Stone-Inhabiting Bacterium.</title>
        <authorList>
            <person name="Chouaia B."/>
            <person name="Crotti E."/>
            <person name="Brusetti L."/>
            <person name="Daffonchio D."/>
            <person name="Essoussi I."/>
            <person name="Nouioui I."/>
            <person name="Sbissi I."/>
            <person name="Ghodhbane-Gtari F."/>
            <person name="Gtari M."/>
            <person name="Vacherie B."/>
            <person name="Barbe V."/>
            <person name="Medigue C."/>
            <person name="Gury J."/>
            <person name="Pujic P."/>
            <person name="Normand P."/>
        </authorList>
    </citation>
    <scope>NUCLEOTIDE SEQUENCE [LARGE SCALE GENOMIC DNA]</scope>
    <source>
        <strain evidence="7 8">DD2</strain>
    </source>
</reference>
<dbReference type="PROSITE" id="PS50885">
    <property type="entry name" value="HAMP"/>
    <property type="match status" value="1"/>
</dbReference>
<keyword evidence="1" id="KW-0145">Chemotaxis</keyword>
<evidence type="ECO:0000313" key="7">
    <source>
        <dbReference type="EMBL" id="CCG05711.1"/>
    </source>
</evidence>
<name>H6RUA4_BLASD</name>
<gene>
    <name evidence="7" type="ordered locus">BLASA_4936</name>
</gene>
<dbReference type="AlphaFoldDB" id="H6RUA4"/>
<dbReference type="GO" id="GO:0007165">
    <property type="term" value="P:signal transduction"/>
    <property type="evidence" value="ECO:0007669"/>
    <property type="project" value="InterPro"/>
</dbReference>
<dbReference type="Proteomes" id="UP000007517">
    <property type="component" value="Chromosome"/>
</dbReference>
<evidence type="ECO:0000256" key="3">
    <source>
        <dbReference type="ARBA" id="ARBA00022989"/>
    </source>
</evidence>
<dbReference type="InterPro" id="IPR051310">
    <property type="entry name" value="MCP_chemotaxis"/>
</dbReference>
<dbReference type="InterPro" id="IPR003660">
    <property type="entry name" value="HAMP_dom"/>
</dbReference>
<dbReference type="EMBL" id="FO117623">
    <property type="protein sequence ID" value="CCG05711.1"/>
    <property type="molecule type" value="Genomic_DNA"/>
</dbReference>
<evidence type="ECO:0000259" key="6">
    <source>
        <dbReference type="PROSITE" id="PS50885"/>
    </source>
</evidence>
<dbReference type="GO" id="GO:0004888">
    <property type="term" value="F:transmembrane signaling receptor activity"/>
    <property type="evidence" value="ECO:0007669"/>
    <property type="project" value="TreeGrafter"/>
</dbReference>
<keyword evidence="8" id="KW-1185">Reference proteome</keyword>
<dbReference type="eggNOG" id="COG5000">
    <property type="taxonomic scope" value="Bacteria"/>
</dbReference>
<reference evidence="8" key="2">
    <citation type="submission" date="2012-02" db="EMBL/GenBank/DDBJ databases">
        <title>Complete genome sequence of Blastococcus saxobsidens strain DD2.</title>
        <authorList>
            <person name="Genoscope."/>
        </authorList>
    </citation>
    <scope>NUCLEOTIDE SEQUENCE [LARGE SCALE GENOMIC DNA]</scope>
    <source>
        <strain evidence="8">DD2</strain>
    </source>
</reference>
<dbReference type="HOGENOM" id="CLU_914208_0_0_11"/>
<comment type="similarity">
    <text evidence="4">Belongs to the methyl-accepting chemotaxis (MCP) protein family.</text>
</comment>
<proteinExistence type="inferred from homology"/>
<protein>
    <submittedName>
        <fullName evidence="7">Methyl-accepting chemotaxis protein</fullName>
    </submittedName>
</protein>
<keyword evidence="2 5" id="KW-0812">Transmembrane</keyword>
<dbReference type="SMART" id="SM00304">
    <property type="entry name" value="HAMP"/>
    <property type="match status" value="1"/>
</dbReference>
<dbReference type="SUPFAM" id="SSF158472">
    <property type="entry name" value="HAMP domain-like"/>
    <property type="match status" value="1"/>
</dbReference>
<keyword evidence="5" id="KW-0472">Membrane</keyword>
<evidence type="ECO:0000256" key="2">
    <source>
        <dbReference type="ARBA" id="ARBA00022692"/>
    </source>
</evidence>
<evidence type="ECO:0000256" key="5">
    <source>
        <dbReference type="SAM" id="Phobius"/>
    </source>
</evidence>
<dbReference type="PANTHER" id="PTHR43531">
    <property type="entry name" value="PROTEIN ICFG"/>
    <property type="match status" value="1"/>
</dbReference>
<dbReference type="RefSeq" id="WP_014378574.1">
    <property type="nucleotide sequence ID" value="NC_016943.1"/>
</dbReference>
<feature type="domain" description="HAMP" evidence="6">
    <location>
        <begin position="231"/>
        <end position="283"/>
    </location>
</feature>
<dbReference type="KEGG" id="bsd:BLASA_4936"/>
<dbReference type="Gene3D" id="6.10.340.10">
    <property type="match status" value="1"/>
</dbReference>
<accession>H6RUA4</accession>
<evidence type="ECO:0000256" key="4">
    <source>
        <dbReference type="ARBA" id="ARBA00029447"/>
    </source>
</evidence>
<sequence>MSASGQLRGRLRAECRGRRQWGDRGVKTKILAAVAVPAAAAGVIGILGMQAMGEATTQANSLYENNVTAVAATGDMNRLISEMRIVARDALLAPTPQETQLELEQLDRLRAEFDAVAETYTAGGLGERRQVAFDELAAALGEYELNQEELLAPLAAAGDIPQWIAVNEAEVSPLTEAMTEAVLRLRELEGEEAQTAVAAIDSSAATQTTISLIIMIVGLLIAVGVGLVVATGIARATRKVRDVTDALAQGDLTHSTGLTTRDELGQMGQALDSAVADLRSVMASVVGSADAVAASSEELSASSA</sequence>